<dbReference type="OMA" id="MGEFTAG"/>
<gene>
    <name evidence="2" type="ORF">DGQ38_15500</name>
</gene>
<dbReference type="Gene3D" id="2.30.130.30">
    <property type="entry name" value="Hypothetical protein"/>
    <property type="match status" value="1"/>
</dbReference>
<organism evidence="2 3">
    <name type="scientific">Zunongwangia profunda</name>
    <dbReference type="NCBI Taxonomy" id="398743"/>
    <lineage>
        <taxon>Bacteria</taxon>
        <taxon>Pseudomonadati</taxon>
        <taxon>Bacteroidota</taxon>
        <taxon>Flavobacteriia</taxon>
        <taxon>Flavobacteriales</taxon>
        <taxon>Flavobacteriaceae</taxon>
        <taxon>Zunongwangia</taxon>
    </lineage>
</organism>
<dbReference type="Proteomes" id="UP000264330">
    <property type="component" value="Unassembled WGS sequence"/>
</dbReference>
<proteinExistence type="predicted"/>
<dbReference type="EMBL" id="DPMF01000357">
    <property type="protein sequence ID" value="HCV82446.1"/>
    <property type="molecule type" value="Genomic_DNA"/>
</dbReference>
<dbReference type="InterPro" id="IPR007374">
    <property type="entry name" value="ASCH_domain"/>
</dbReference>
<sequence length="163" mass="18939">MNKKISPENILLISVKPEFAEKILRGEKTIELRKSAPKKVDIEDYILIYVTSPVKELWGICKINKIIKDNPVNFWNNHGSKTGVSESQFKSYYKTNKNAFGIELKEIRNFSKFSIELKHLKKAFPTFMPPQTYSYVKRNQINFGILKQILNKIEDKPIFNKGG</sequence>
<comment type="caution">
    <text evidence="2">The sequence shown here is derived from an EMBL/GenBank/DDBJ whole genome shotgun (WGS) entry which is preliminary data.</text>
</comment>
<evidence type="ECO:0000259" key="1">
    <source>
        <dbReference type="Pfam" id="PF04266"/>
    </source>
</evidence>
<feature type="domain" description="ASCH" evidence="1">
    <location>
        <begin position="13"/>
        <end position="77"/>
    </location>
</feature>
<protein>
    <submittedName>
        <fullName evidence="2">ASCH domain-containing protein</fullName>
    </submittedName>
</protein>
<reference evidence="2 3" key="1">
    <citation type="journal article" date="2018" name="Nat. Biotechnol.">
        <title>A standardized bacterial taxonomy based on genome phylogeny substantially revises the tree of life.</title>
        <authorList>
            <person name="Parks D.H."/>
            <person name="Chuvochina M."/>
            <person name="Waite D.W."/>
            <person name="Rinke C."/>
            <person name="Skarshewski A."/>
            <person name="Chaumeil P.A."/>
            <person name="Hugenholtz P."/>
        </authorList>
    </citation>
    <scope>NUCLEOTIDE SEQUENCE [LARGE SCALE GENOMIC DNA]</scope>
    <source>
        <strain evidence="2">UBA9359</strain>
    </source>
</reference>
<dbReference type="InterPro" id="IPR015947">
    <property type="entry name" value="PUA-like_sf"/>
</dbReference>
<dbReference type="SUPFAM" id="SSF88697">
    <property type="entry name" value="PUA domain-like"/>
    <property type="match status" value="1"/>
</dbReference>
<dbReference type="AlphaFoldDB" id="A0A3D5J5A0"/>
<evidence type="ECO:0000313" key="3">
    <source>
        <dbReference type="Proteomes" id="UP000264330"/>
    </source>
</evidence>
<accession>A0A3D5J5A0</accession>
<dbReference type="Pfam" id="PF04266">
    <property type="entry name" value="ASCH"/>
    <property type="match status" value="1"/>
</dbReference>
<name>A0A3D5J5A0_9FLAO</name>
<evidence type="ECO:0000313" key="2">
    <source>
        <dbReference type="EMBL" id="HCV82446.1"/>
    </source>
</evidence>
<dbReference type="RefSeq" id="WP_013072841.1">
    <property type="nucleotide sequence ID" value="NZ_CALFQJ010000280.1"/>
</dbReference>